<protein>
    <submittedName>
        <fullName evidence="1">Uncharacterized protein</fullName>
    </submittedName>
</protein>
<dbReference type="Proteomes" id="UP000812440">
    <property type="component" value="Chromosome 9"/>
</dbReference>
<reference evidence="1" key="1">
    <citation type="thesis" date="2020" institute="ProQuest LLC" country="789 East Eisenhower Parkway, Ann Arbor, MI, USA">
        <title>Comparative Genomics and Chromosome Evolution.</title>
        <authorList>
            <person name="Mudd A.B."/>
        </authorList>
    </citation>
    <scope>NUCLEOTIDE SEQUENCE</scope>
    <source>
        <strain evidence="1">Female2</strain>
        <tissue evidence="1">Blood</tissue>
    </source>
</reference>
<organism evidence="1 2">
    <name type="scientific">Hymenochirus boettgeri</name>
    <name type="common">Congo dwarf clawed frog</name>
    <dbReference type="NCBI Taxonomy" id="247094"/>
    <lineage>
        <taxon>Eukaryota</taxon>
        <taxon>Metazoa</taxon>
        <taxon>Chordata</taxon>
        <taxon>Craniata</taxon>
        <taxon>Vertebrata</taxon>
        <taxon>Euteleostomi</taxon>
        <taxon>Amphibia</taxon>
        <taxon>Batrachia</taxon>
        <taxon>Anura</taxon>
        <taxon>Pipoidea</taxon>
        <taxon>Pipidae</taxon>
        <taxon>Pipinae</taxon>
        <taxon>Hymenochirus</taxon>
    </lineage>
</organism>
<dbReference type="Gene3D" id="3.90.1150.220">
    <property type="match status" value="1"/>
</dbReference>
<gene>
    <name evidence="1" type="ORF">GDO86_017335</name>
</gene>
<dbReference type="FunFam" id="3.90.1150.220:FF:000001">
    <property type="entry name" value="Non-structural maintenance of chromosomes element 1 homolog"/>
    <property type="match status" value="1"/>
</dbReference>
<sequence>MAEKINESHQRFIQVLLSHGIMEGSEIRALHRHCCEVHKVHYMHDKLDDFVACYNKHLQPLFMQIQKEWMKRMAKHIMLWYMELIILSDNGFAPSTDILNLADQLQARR</sequence>
<dbReference type="PANTHER" id="PTHR20973">
    <property type="entry name" value="NON-SMC ELEMENT 1-RELATED"/>
    <property type="match status" value="1"/>
</dbReference>
<keyword evidence="2" id="KW-1185">Reference proteome</keyword>
<dbReference type="AlphaFoldDB" id="A0A8T2IPQ6"/>
<dbReference type="GO" id="GO:0030915">
    <property type="term" value="C:Smc5-Smc6 complex"/>
    <property type="evidence" value="ECO:0007669"/>
    <property type="project" value="InterPro"/>
</dbReference>
<dbReference type="GO" id="GO:0000724">
    <property type="term" value="P:double-strand break repair via homologous recombination"/>
    <property type="evidence" value="ECO:0007669"/>
    <property type="project" value="TreeGrafter"/>
</dbReference>
<dbReference type="GO" id="GO:0005634">
    <property type="term" value="C:nucleus"/>
    <property type="evidence" value="ECO:0007669"/>
    <property type="project" value="TreeGrafter"/>
</dbReference>
<dbReference type="PANTHER" id="PTHR20973:SF0">
    <property type="entry name" value="NON-STRUCTURAL MAINTENANCE OF CHROMOSOMES ELEMENT 1 HOMOLOG"/>
    <property type="match status" value="1"/>
</dbReference>
<comment type="caution">
    <text evidence="1">The sequence shown here is derived from an EMBL/GenBank/DDBJ whole genome shotgun (WGS) entry which is preliminary data.</text>
</comment>
<evidence type="ECO:0000313" key="2">
    <source>
        <dbReference type="Proteomes" id="UP000812440"/>
    </source>
</evidence>
<dbReference type="OrthoDB" id="185455at2759"/>
<accession>A0A8T2IPQ6</accession>
<dbReference type="GO" id="GO:0004842">
    <property type="term" value="F:ubiquitin-protein transferase activity"/>
    <property type="evidence" value="ECO:0007669"/>
    <property type="project" value="TreeGrafter"/>
</dbReference>
<proteinExistence type="predicted"/>
<evidence type="ECO:0000313" key="1">
    <source>
        <dbReference type="EMBL" id="KAG8433024.1"/>
    </source>
</evidence>
<dbReference type="InterPro" id="IPR011513">
    <property type="entry name" value="Nse1"/>
</dbReference>
<dbReference type="EMBL" id="JAACNH010000009">
    <property type="protein sequence ID" value="KAG8433024.1"/>
    <property type="molecule type" value="Genomic_DNA"/>
</dbReference>
<name>A0A8T2IPQ6_9PIPI</name>